<dbReference type="InterPro" id="IPR020946">
    <property type="entry name" value="Flavin_mOase-like"/>
</dbReference>
<keyword evidence="4" id="KW-0560">Oxidoreductase</keyword>
<dbReference type="PRINTS" id="PR00469">
    <property type="entry name" value="PNDRDTASEII"/>
</dbReference>
<name>A0A8H7T233_9HELO</name>
<dbReference type="GO" id="GO:0004499">
    <property type="term" value="F:N,N-dimethylaniline monooxygenase activity"/>
    <property type="evidence" value="ECO:0007669"/>
    <property type="project" value="InterPro"/>
</dbReference>
<comment type="similarity">
    <text evidence="1">Belongs to the FMO family.</text>
</comment>
<dbReference type="GO" id="GO:0050661">
    <property type="term" value="F:NADP binding"/>
    <property type="evidence" value="ECO:0007669"/>
    <property type="project" value="InterPro"/>
</dbReference>
<protein>
    <recommendedName>
        <fullName evidence="7">FAD/NAD(P)-binding domain-containing protein</fullName>
    </recommendedName>
</protein>
<comment type="caution">
    <text evidence="5">The sequence shown here is derived from an EMBL/GenBank/DDBJ whole genome shotgun (WGS) entry which is preliminary data.</text>
</comment>
<evidence type="ECO:0000313" key="6">
    <source>
        <dbReference type="Proteomes" id="UP000664132"/>
    </source>
</evidence>
<sequence length="512" mass="57484">MSSQDSILFQPFLLIYQLIQWFLDKLLSPAAPAPGAHLGRPKIAIIGAGLTGVAAASHCVGHGFDVRIFEKGDRKAVGGIWSRVNNTSGLQIHSIMYRFHPSIRWTGGYPNQQQIVSQITTLWKRYGLDPKTHFNTPVEKVYKDDQGRWIINDPSLGRYDGIIAAVGTCGDNKMPHIPGQEKFKGEIYHSSQLTGKQAKGKKMVIIGGGASAVEALEFASHEEAKKTVILARSDKWIIPRNPVVNMLLSFNIFGGETIFSWIPELLLKKFFYRDLQDLAPSEKGLFTGTPMVNSDVMDKIRSGQAEWLRGDILGFTETGIKFNHRGKGVPANGPGREKVIEADIVVMATGFDRPSLNFLPEDSFGEPYNPPNWYLQTFPPSHVSVSAINCTYINAIGSVGNWHIGIYTRILLMFLSDPLTRPRSFWMERWIDMTRVLKKFAPTGAFDFFTYLELIWWFTFCIAINPFRWKWALFVFCGIGRGLPKRIVEAEDKVRNGLGVKNGDNYDVGKSF</sequence>
<evidence type="ECO:0000256" key="4">
    <source>
        <dbReference type="ARBA" id="ARBA00023002"/>
    </source>
</evidence>
<dbReference type="SUPFAM" id="SSF51905">
    <property type="entry name" value="FAD/NAD(P)-binding domain"/>
    <property type="match status" value="1"/>
</dbReference>
<proteinExistence type="inferred from homology"/>
<evidence type="ECO:0000256" key="1">
    <source>
        <dbReference type="ARBA" id="ARBA00009183"/>
    </source>
</evidence>
<dbReference type="AlphaFoldDB" id="A0A8H7T233"/>
<dbReference type="EMBL" id="JAFJYH010000413">
    <property type="protein sequence ID" value="KAG4412059.1"/>
    <property type="molecule type" value="Genomic_DNA"/>
</dbReference>
<gene>
    <name evidence="5" type="ORF">IFR04_014799</name>
</gene>
<dbReference type="PANTHER" id="PTHR23023">
    <property type="entry name" value="DIMETHYLANILINE MONOOXYGENASE"/>
    <property type="match status" value="1"/>
</dbReference>
<dbReference type="PRINTS" id="PR00368">
    <property type="entry name" value="FADPNR"/>
</dbReference>
<keyword evidence="3" id="KW-0274">FAD</keyword>
<dbReference type="InterPro" id="IPR050346">
    <property type="entry name" value="FMO-like"/>
</dbReference>
<accession>A0A8H7T233</accession>
<reference evidence="5" key="1">
    <citation type="submission" date="2021-02" db="EMBL/GenBank/DDBJ databases">
        <title>Genome sequence Cadophora malorum strain M34.</title>
        <authorList>
            <person name="Stefanovic E."/>
            <person name="Vu D."/>
            <person name="Scully C."/>
            <person name="Dijksterhuis J."/>
            <person name="Roader J."/>
            <person name="Houbraken J."/>
        </authorList>
    </citation>
    <scope>NUCLEOTIDE SEQUENCE</scope>
    <source>
        <strain evidence="5">M34</strain>
    </source>
</reference>
<evidence type="ECO:0000256" key="3">
    <source>
        <dbReference type="ARBA" id="ARBA00022827"/>
    </source>
</evidence>
<dbReference type="Pfam" id="PF00743">
    <property type="entry name" value="FMO-like"/>
    <property type="match status" value="1"/>
</dbReference>
<evidence type="ECO:0000313" key="5">
    <source>
        <dbReference type="EMBL" id="KAG4412059.1"/>
    </source>
</evidence>
<dbReference type="InterPro" id="IPR036188">
    <property type="entry name" value="FAD/NAD-bd_sf"/>
</dbReference>
<dbReference type="Proteomes" id="UP000664132">
    <property type="component" value="Unassembled WGS sequence"/>
</dbReference>
<dbReference type="OrthoDB" id="66881at2759"/>
<dbReference type="InterPro" id="IPR036291">
    <property type="entry name" value="NAD(P)-bd_dom_sf"/>
</dbReference>
<dbReference type="GO" id="GO:0050660">
    <property type="term" value="F:flavin adenine dinucleotide binding"/>
    <property type="evidence" value="ECO:0007669"/>
    <property type="project" value="InterPro"/>
</dbReference>
<dbReference type="SUPFAM" id="SSF51735">
    <property type="entry name" value="NAD(P)-binding Rossmann-fold domains"/>
    <property type="match status" value="1"/>
</dbReference>
<evidence type="ECO:0008006" key="7">
    <source>
        <dbReference type="Google" id="ProtNLM"/>
    </source>
</evidence>
<evidence type="ECO:0000256" key="2">
    <source>
        <dbReference type="ARBA" id="ARBA00022630"/>
    </source>
</evidence>
<keyword evidence="2" id="KW-0285">Flavoprotein</keyword>
<keyword evidence="6" id="KW-1185">Reference proteome</keyword>
<organism evidence="5 6">
    <name type="scientific">Cadophora malorum</name>
    <dbReference type="NCBI Taxonomy" id="108018"/>
    <lineage>
        <taxon>Eukaryota</taxon>
        <taxon>Fungi</taxon>
        <taxon>Dikarya</taxon>
        <taxon>Ascomycota</taxon>
        <taxon>Pezizomycotina</taxon>
        <taxon>Leotiomycetes</taxon>
        <taxon>Helotiales</taxon>
        <taxon>Ploettnerulaceae</taxon>
        <taxon>Cadophora</taxon>
    </lineage>
</organism>
<dbReference type="Gene3D" id="3.50.50.60">
    <property type="entry name" value="FAD/NAD(P)-binding domain"/>
    <property type="match status" value="1"/>
</dbReference>
<dbReference type="FunFam" id="3.50.50.60:FF:000247">
    <property type="entry name" value="Flavin-binding monooxygenase-like protein"/>
    <property type="match status" value="1"/>
</dbReference>